<feature type="transmembrane region" description="Helical" evidence="1">
    <location>
        <begin position="131"/>
        <end position="150"/>
    </location>
</feature>
<evidence type="ECO:0000256" key="1">
    <source>
        <dbReference type="SAM" id="Phobius"/>
    </source>
</evidence>
<feature type="transmembrane region" description="Helical" evidence="1">
    <location>
        <begin position="40"/>
        <end position="60"/>
    </location>
</feature>
<accession>A0A172T2A6</accession>
<feature type="transmembrane region" description="Helical" evidence="1">
    <location>
        <begin position="72"/>
        <end position="94"/>
    </location>
</feature>
<organism evidence="2 3">
    <name type="scientific">Fervidobacterium pennivorans</name>
    <dbReference type="NCBI Taxonomy" id="93466"/>
    <lineage>
        <taxon>Bacteria</taxon>
        <taxon>Thermotogati</taxon>
        <taxon>Thermotogota</taxon>
        <taxon>Thermotogae</taxon>
        <taxon>Thermotogales</taxon>
        <taxon>Fervidobacteriaceae</taxon>
        <taxon>Fervidobacterium</taxon>
    </lineage>
</organism>
<dbReference type="EMBL" id="CP011393">
    <property type="protein sequence ID" value="ANE41100.1"/>
    <property type="molecule type" value="Genomic_DNA"/>
</dbReference>
<keyword evidence="1" id="KW-0812">Transmembrane</keyword>
<dbReference type="OrthoDB" id="9879624at2"/>
<evidence type="ECO:0000313" key="2">
    <source>
        <dbReference type="EMBL" id="ANE41100.1"/>
    </source>
</evidence>
<sequence length="186" mass="20866">MGRNYNVIEIIKVYILGSIAYLIGGITSLSFEWIRENTFLYPRVPLIAAGLGGLLVGILLNGCRKQDLLRFLIISITSYLAVILINFMLLTSTFGQEFSLAQIVFRIMLPVIVYSVVFGIQLHGWQSIPHFLISSFFSTLPILILVFVFYLNKNTPLGFESLWMYISLGASVAVSIKSYNIADVKD</sequence>
<protein>
    <submittedName>
        <fullName evidence="2">Uncharacterized protein</fullName>
    </submittedName>
</protein>
<dbReference type="AlphaFoldDB" id="A0A172T2A6"/>
<feature type="transmembrane region" description="Helical" evidence="1">
    <location>
        <begin position="162"/>
        <end position="182"/>
    </location>
</feature>
<dbReference type="Proteomes" id="UP000077096">
    <property type="component" value="Chromosome"/>
</dbReference>
<name>A0A172T2A6_FERPE</name>
<keyword evidence="1" id="KW-1133">Transmembrane helix</keyword>
<dbReference type="KEGG" id="fng:JM64_03140"/>
<gene>
    <name evidence="2" type="ORF">JM64_03140</name>
</gene>
<keyword evidence="1" id="KW-0472">Membrane</keyword>
<feature type="transmembrane region" description="Helical" evidence="1">
    <location>
        <begin position="12"/>
        <end position="34"/>
    </location>
</feature>
<proteinExistence type="predicted"/>
<feature type="transmembrane region" description="Helical" evidence="1">
    <location>
        <begin position="100"/>
        <end position="119"/>
    </location>
</feature>
<evidence type="ECO:0000313" key="3">
    <source>
        <dbReference type="Proteomes" id="UP000077096"/>
    </source>
</evidence>
<dbReference type="PATRIC" id="fig|93466.3.peg.679"/>
<reference evidence="2 3" key="1">
    <citation type="submission" date="2014-08" db="EMBL/GenBank/DDBJ databases">
        <title>Fervidobacterium pennivorans DYC genome.</title>
        <authorList>
            <person name="Wushke S."/>
        </authorList>
    </citation>
    <scope>NUCLEOTIDE SEQUENCE [LARGE SCALE GENOMIC DNA]</scope>
    <source>
        <strain evidence="2 3">DYC</strain>
    </source>
</reference>